<dbReference type="InterPro" id="IPR035434">
    <property type="entry name" value="GCL_bact_plant"/>
</dbReference>
<dbReference type="PANTHER" id="PTHR34378">
    <property type="entry name" value="GLUTAMATE--CYSTEINE LIGASE, CHLOROPLASTIC"/>
    <property type="match status" value="1"/>
</dbReference>
<evidence type="ECO:0000256" key="4">
    <source>
        <dbReference type="ARBA" id="ARBA00022840"/>
    </source>
</evidence>
<dbReference type="InterPro" id="IPR006336">
    <property type="entry name" value="GCS2"/>
</dbReference>
<accession>A0A346Y262</accession>
<evidence type="ECO:0000256" key="5">
    <source>
        <dbReference type="ARBA" id="ARBA00048819"/>
    </source>
</evidence>
<gene>
    <name evidence="7" type="ORF">DVS28_a3887</name>
</gene>
<name>A0A346Y262_9ACTN</name>
<evidence type="ECO:0000256" key="3">
    <source>
        <dbReference type="ARBA" id="ARBA00022741"/>
    </source>
</evidence>
<dbReference type="AlphaFoldDB" id="A0A346Y262"/>
<dbReference type="Gene3D" id="3.30.590.20">
    <property type="match status" value="1"/>
</dbReference>
<protein>
    <recommendedName>
        <fullName evidence="1">glutamate--cysteine ligase</fullName>
        <ecNumber evidence="1">6.3.2.2</ecNumber>
    </recommendedName>
</protein>
<organism evidence="7 8">
    <name type="scientific">Euzebya pacifica</name>
    <dbReference type="NCBI Taxonomy" id="1608957"/>
    <lineage>
        <taxon>Bacteria</taxon>
        <taxon>Bacillati</taxon>
        <taxon>Actinomycetota</taxon>
        <taxon>Nitriliruptoria</taxon>
        <taxon>Euzebyales</taxon>
    </lineage>
</organism>
<dbReference type="GO" id="GO:0005524">
    <property type="term" value="F:ATP binding"/>
    <property type="evidence" value="ECO:0007669"/>
    <property type="project" value="UniProtKB-KW"/>
</dbReference>
<dbReference type="PANTHER" id="PTHR34378:SF1">
    <property type="entry name" value="GLUTAMATE--CYSTEINE LIGASE, CHLOROPLASTIC"/>
    <property type="match status" value="1"/>
</dbReference>
<proteinExistence type="predicted"/>
<evidence type="ECO:0000256" key="2">
    <source>
        <dbReference type="ARBA" id="ARBA00022598"/>
    </source>
</evidence>
<keyword evidence="4" id="KW-0067">ATP-binding</keyword>
<dbReference type="Pfam" id="PF04107">
    <property type="entry name" value="GCS2"/>
    <property type="match status" value="1"/>
</dbReference>
<dbReference type="SUPFAM" id="SSF55931">
    <property type="entry name" value="Glutamine synthetase/guanido kinase"/>
    <property type="match status" value="1"/>
</dbReference>
<keyword evidence="2 7" id="KW-0436">Ligase</keyword>
<evidence type="ECO:0000313" key="8">
    <source>
        <dbReference type="Proteomes" id="UP000264006"/>
    </source>
</evidence>
<dbReference type="EMBL" id="CP031165">
    <property type="protein sequence ID" value="AXV08559.1"/>
    <property type="molecule type" value="Genomic_DNA"/>
</dbReference>
<evidence type="ECO:0000313" key="7">
    <source>
        <dbReference type="EMBL" id="AXV08559.1"/>
    </source>
</evidence>
<feature type="region of interest" description="Disordered" evidence="6">
    <location>
        <begin position="410"/>
        <end position="429"/>
    </location>
</feature>
<dbReference type="KEGG" id="euz:DVS28_a3887"/>
<dbReference type="GO" id="GO:0006750">
    <property type="term" value="P:glutathione biosynthetic process"/>
    <property type="evidence" value="ECO:0007669"/>
    <property type="project" value="InterPro"/>
</dbReference>
<evidence type="ECO:0000256" key="6">
    <source>
        <dbReference type="SAM" id="MobiDB-lite"/>
    </source>
</evidence>
<comment type="catalytic activity">
    <reaction evidence="5">
        <text>L-cysteine + L-glutamate + ATP = gamma-L-glutamyl-L-cysteine + ADP + phosphate + H(+)</text>
        <dbReference type="Rhea" id="RHEA:13285"/>
        <dbReference type="ChEBI" id="CHEBI:15378"/>
        <dbReference type="ChEBI" id="CHEBI:29985"/>
        <dbReference type="ChEBI" id="CHEBI:30616"/>
        <dbReference type="ChEBI" id="CHEBI:35235"/>
        <dbReference type="ChEBI" id="CHEBI:43474"/>
        <dbReference type="ChEBI" id="CHEBI:58173"/>
        <dbReference type="ChEBI" id="CHEBI:456216"/>
        <dbReference type="EC" id="6.3.2.2"/>
    </reaction>
</comment>
<dbReference type="GO" id="GO:0004357">
    <property type="term" value="F:glutamate-cysteine ligase activity"/>
    <property type="evidence" value="ECO:0007669"/>
    <property type="project" value="UniProtKB-EC"/>
</dbReference>
<reference evidence="7 8" key="1">
    <citation type="submission" date="2018-09" db="EMBL/GenBank/DDBJ databases">
        <title>Complete genome sequence of Euzebya sp. DY32-46 isolated from seawater of Pacific Ocean.</title>
        <authorList>
            <person name="Xu L."/>
            <person name="Wu Y.-H."/>
            <person name="Xu X.-W."/>
        </authorList>
    </citation>
    <scope>NUCLEOTIDE SEQUENCE [LARGE SCALE GENOMIC DNA]</scope>
    <source>
        <strain evidence="7 8">DY32-46</strain>
    </source>
</reference>
<sequence length="429" mass="46650">MLRDADDVAAHLAATCFAPTDDLPVRGAVGLEAEMFVLHTRDRRRSDLEELVAAVGAADGVVAQGGSERPRWLSADGQVTEEPGGQLELITDPEPTLASALDRLDGLATAIEPCLDAAGLALAGAGLDPFHPAEGLGVQLDLPRYRAMGTYFGRRGTNGQALMCASASLQINLDLGPPAMAVDRWLVANLAAPLVVATFANSPTSEAVNGRALAWARLDPTRTGVPALIAPGVDDPVAHLLWDVMRADVMLVSRGTEMSPGRPGWTFGDWVRDGHPEHGRPTTADVDMHLSTLFPEVRLRGFLEVRGVDQLPRRWRAAPAVLLTGLLYDPATTTAARALLEDVRRDLPRLQGRAVRRGLTDPLVWDLAGPLWELAMDGARRLGEDWVGARWMDTADAFLDRFTRRRRHPADEQRDLRRRSPAEALEWSR</sequence>
<evidence type="ECO:0000256" key="1">
    <source>
        <dbReference type="ARBA" id="ARBA00012220"/>
    </source>
</evidence>
<keyword evidence="8" id="KW-1185">Reference proteome</keyword>
<dbReference type="EC" id="6.3.2.2" evidence="1"/>
<dbReference type="Proteomes" id="UP000264006">
    <property type="component" value="Chromosome"/>
</dbReference>
<keyword evidence="3" id="KW-0547">Nucleotide-binding</keyword>
<dbReference type="InterPro" id="IPR014746">
    <property type="entry name" value="Gln_synth/guanido_kin_cat_dom"/>
</dbReference>